<feature type="domain" description="Aminoglycoside phosphotransferase" evidence="1">
    <location>
        <begin position="12"/>
        <end position="153"/>
    </location>
</feature>
<sequence length="190" mass="22302">MDLEEANFPLEKQQKVMYDLGKLVRKMHTIKTSGFGPISSNYTGKYRTWKQFIDTQYKKAFLEAKKNRFLHSSLLNKIEAFYNERIDILGYNDPILFHNDLVYSNIIVKDGKITGIIDAGDCLSGDPLFEFGFMNWYYYKKKVMEHFYKGYGAIDERKVQFYTIIDSIPNGPDVEKILEKLIEVITNYIE</sequence>
<reference evidence="2" key="1">
    <citation type="journal article" date="2012" name="Environ. Microbiol.">
        <title>Genetic structure of three fosmid-fragments encoding 16S rRNA genes of the Miscellaneous Crenarchaeotic Group (MCG): implications for physiology and evolution of marine sedimentary archaea.</title>
        <authorList>
            <person name="Li P.Y."/>
            <person name="Xie B.B."/>
            <person name="Zhang X.Y."/>
            <person name="Qin Q.L."/>
            <person name="Dang H.Y."/>
            <person name="Wang X.M."/>
            <person name="Chen X.L."/>
            <person name="Yu J."/>
            <person name="Zhang Y.Z."/>
        </authorList>
    </citation>
    <scope>NUCLEOTIDE SEQUENCE</scope>
</reference>
<dbReference type="Pfam" id="PF01636">
    <property type="entry name" value="APH"/>
    <property type="match status" value="1"/>
</dbReference>
<dbReference type="InterPro" id="IPR011009">
    <property type="entry name" value="Kinase-like_dom_sf"/>
</dbReference>
<organism evidence="2">
    <name type="scientific">uncultured marine crenarchaeote E37-7F</name>
    <dbReference type="NCBI Taxonomy" id="907717"/>
    <lineage>
        <taxon>Archaea</taxon>
        <taxon>Candidatus Bathyarchaeota</taxon>
        <taxon>environmental samples</taxon>
    </lineage>
</organism>
<name>G9BAR3_9ARCH</name>
<dbReference type="PANTHER" id="PTHR21310">
    <property type="entry name" value="AMINOGLYCOSIDE PHOSPHOTRANSFERASE-RELATED-RELATED"/>
    <property type="match status" value="1"/>
</dbReference>
<dbReference type="InterPro" id="IPR002575">
    <property type="entry name" value="Aminoglycoside_PTrfase"/>
</dbReference>
<dbReference type="AlphaFoldDB" id="G9BAR3"/>
<evidence type="ECO:0000313" key="2">
    <source>
        <dbReference type="EMBL" id="ADQ54419.1"/>
    </source>
</evidence>
<dbReference type="GO" id="GO:0016740">
    <property type="term" value="F:transferase activity"/>
    <property type="evidence" value="ECO:0007669"/>
    <property type="project" value="UniProtKB-KW"/>
</dbReference>
<dbReference type="InterPro" id="IPR051678">
    <property type="entry name" value="AGP_Transferase"/>
</dbReference>
<keyword evidence="2" id="KW-0808">Transferase</keyword>
<accession>G9BAR3</accession>
<dbReference type="SUPFAM" id="SSF56112">
    <property type="entry name" value="Protein kinase-like (PK-like)"/>
    <property type="match status" value="1"/>
</dbReference>
<dbReference type="PANTHER" id="PTHR21310:SF15">
    <property type="entry name" value="AMINOGLYCOSIDE PHOSPHOTRANSFERASE DOMAIN-CONTAINING PROTEIN"/>
    <property type="match status" value="1"/>
</dbReference>
<dbReference type="EMBL" id="HQ214611">
    <property type="protein sequence ID" value="ADQ54419.1"/>
    <property type="molecule type" value="Genomic_DNA"/>
</dbReference>
<proteinExistence type="predicted"/>
<gene>
    <name evidence="2" type="ORF">E37-7F_36</name>
</gene>
<dbReference type="Gene3D" id="3.90.1200.10">
    <property type="match status" value="1"/>
</dbReference>
<protein>
    <submittedName>
        <fullName evidence="2">Aminoglycoside phosphotransferase</fullName>
    </submittedName>
</protein>
<evidence type="ECO:0000259" key="1">
    <source>
        <dbReference type="Pfam" id="PF01636"/>
    </source>
</evidence>